<feature type="domain" description="NadR/Ttd14 AAA" evidence="1">
    <location>
        <begin position="5"/>
        <end position="154"/>
    </location>
</feature>
<name>A0ABQ1LMK9_9BACT</name>
<evidence type="ECO:0000259" key="1">
    <source>
        <dbReference type="Pfam" id="PF13521"/>
    </source>
</evidence>
<dbReference type="Gene3D" id="3.40.50.300">
    <property type="entry name" value="P-loop containing nucleotide triphosphate hydrolases"/>
    <property type="match status" value="1"/>
</dbReference>
<gene>
    <name evidence="2" type="ORF">GCM10011506_10350</name>
</gene>
<dbReference type="EMBL" id="BMEC01000003">
    <property type="protein sequence ID" value="GGC26844.1"/>
    <property type="molecule type" value="Genomic_DNA"/>
</dbReference>
<dbReference type="RefSeq" id="WP_188460915.1">
    <property type="nucleotide sequence ID" value="NZ_BAABHU010000003.1"/>
</dbReference>
<proteinExistence type="predicted"/>
<evidence type="ECO:0000313" key="2">
    <source>
        <dbReference type="EMBL" id="GGC26844.1"/>
    </source>
</evidence>
<evidence type="ECO:0000313" key="3">
    <source>
        <dbReference type="Proteomes" id="UP000636010"/>
    </source>
</evidence>
<organism evidence="2 3">
    <name type="scientific">Marivirga lumbricoides</name>
    <dbReference type="NCBI Taxonomy" id="1046115"/>
    <lineage>
        <taxon>Bacteria</taxon>
        <taxon>Pseudomonadati</taxon>
        <taxon>Bacteroidota</taxon>
        <taxon>Cytophagia</taxon>
        <taxon>Cytophagales</taxon>
        <taxon>Marivirgaceae</taxon>
        <taxon>Marivirga</taxon>
    </lineage>
</organism>
<dbReference type="Pfam" id="PF13521">
    <property type="entry name" value="AAA_28"/>
    <property type="match status" value="1"/>
</dbReference>
<dbReference type="SUPFAM" id="SSF52540">
    <property type="entry name" value="P-loop containing nucleoside triphosphate hydrolases"/>
    <property type="match status" value="1"/>
</dbReference>
<dbReference type="PANTHER" id="PTHR37512">
    <property type="entry name" value="TRIFUNCTIONAL NAD BIOSYNTHESIS/REGULATOR PROTEIN NADR"/>
    <property type="match status" value="1"/>
</dbReference>
<dbReference type="PANTHER" id="PTHR37512:SF1">
    <property type="entry name" value="NADR_TTD14 AAA DOMAIN-CONTAINING PROTEIN"/>
    <property type="match status" value="1"/>
</dbReference>
<comment type="caution">
    <text evidence="2">The sequence shown here is derived from an EMBL/GenBank/DDBJ whole genome shotgun (WGS) entry which is preliminary data.</text>
</comment>
<sequence length="169" mass="19898">MSVKKIAIIGPESTGKSTLSEQLSYFFDEPFVPEFGRIYLEQHGTPYTYEDLLKISEGMLQLEQEKAKAAKNFLFCDTDLIMMKVWYEVKYAKVHPWIIEQLENAPYNYYLICKPDLPWIADPLRENPSIREALFKKYLENVNYYGIPYQIIKGYERLQSAVEALKKEF</sequence>
<accession>A0ABQ1LMK9</accession>
<dbReference type="Proteomes" id="UP000636010">
    <property type="component" value="Unassembled WGS sequence"/>
</dbReference>
<keyword evidence="3" id="KW-1185">Reference proteome</keyword>
<dbReference type="InterPro" id="IPR052735">
    <property type="entry name" value="NAD_biosynth-regulator"/>
</dbReference>
<protein>
    <recommendedName>
        <fullName evidence="1">NadR/Ttd14 AAA domain-containing protein</fullName>
    </recommendedName>
</protein>
<dbReference type="InterPro" id="IPR027417">
    <property type="entry name" value="P-loop_NTPase"/>
</dbReference>
<dbReference type="InterPro" id="IPR038727">
    <property type="entry name" value="NadR/Ttd14_AAA_dom"/>
</dbReference>
<reference evidence="3" key="1">
    <citation type="journal article" date="2019" name="Int. J. Syst. Evol. Microbiol.">
        <title>The Global Catalogue of Microorganisms (GCM) 10K type strain sequencing project: providing services to taxonomists for standard genome sequencing and annotation.</title>
        <authorList>
            <consortium name="The Broad Institute Genomics Platform"/>
            <consortium name="The Broad Institute Genome Sequencing Center for Infectious Disease"/>
            <person name="Wu L."/>
            <person name="Ma J."/>
        </authorList>
    </citation>
    <scope>NUCLEOTIDE SEQUENCE [LARGE SCALE GENOMIC DNA]</scope>
    <source>
        <strain evidence="3">CGMCC 1.10832</strain>
    </source>
</reference>